<protein>
    <recommendedName>
        <fullName evidence="3">DUF721 domain-containing protein</fullName>
    </recommendedName>
</protein>
<name>A0A2M7S4D0_9BACT</name>
<proteinExistence type="predicted"/>
<dbReference type="PANTHER" id="PTHR36456:SF1">
    <property type="entry name" value="UPF0232 PROTEIN SCO3875"/>
    <property type="match status" value="1"/>
</dbReference>
<comment type="caution">
    <text evidence="1">The sequence shown here is derived from an EMBL/GenBank/DDBJ whole genome shotgun (WGS) entry which is preliminary data.</text>
</comment>
<reference evidence="2" key="1">
    <citation type="submission" date="2017-09" db="EMBL/GenBank/DDBJ databases">
        <title>Depth-based differentiation of microbial function through sediment-hosted aquifers and enrichment of novel symbionts in the deep terrestrial subsurface.</title>
        <authorList>
            <person name="Probst A.J."/>
            <person name="Ladd B."/>
            <person name="Jarett J.K."/>
            <person name="Geller-Mcgrath D.E."/>
            <person name="Sieber C.M.K."/>
            <person name="Emerson J.B."/>
            <person name="Anantharaman K."/>
            <person name="Thomas B.C."/>
            <person name="Malmstrom R."/>
            <person name="Stieglmeier M."/>
            <person name="Klingl A."/>
            <person name="Woyke T."/>
            <person name="Ryan C.M."/>
            <person name="Banfield J.F."/>
        </authorList>
    </citation>
    <scope>NUCLEOTIDE SEQUENCE [LARGE SCALE GENOMIC DNA]</scope>
</reference>
<evidence type="ECO:0008006" key="3">
    <source>
        <dbReference type="Google" id="ProtNLM"/>
    </source>
</evidence>
<dbReference type="InterPro" id="IPR007922">
    <property type="entry name" value="DciA-like"/>
</dbReference>
<evidence type="ECO:0000313" key="2">
    <source>
        <dbReference type="Proteomes" id="UP000229307"/>
    </source>
</evidence>
<dbReference type="PANTHER" id="PTHR36456">
    <property type="entry name" value="UPF0232 PROTEIN SCO3875"/>
    <property type="match status" value="1"/>
</dbReference>
<dbReference type="Proteomes" id="UP000229307">
    <property type="component" value="Unassembled WGS sequence"/>
</dbReference>
<accession>A0A2M7S4D0</accession>
<dbReference type="Pfam" id="PF05258">
    <property type="entry name" value="DciA"/>
    <property type="match status" value="1"/>
</dbReference>
<dbReference type="EMBL" id="PFMR01000357">
    <property type="protein sequence ID" value="PIZ14400.1"/>
    <property type="molecule type" value="Genomic_DNA"/>
</dbReference>
<evidence type="ECO:0000313" key="1">
    <source>
        <dbReference type="EMBL" id="PIZ14400.1"/>
    </source>
</evidence>
<organism evidence="1 2">
    <name type="scientific">Candidatus Desantisbacteria bacterium CG_4_10_14_0_8_um_filter_48_22</name>
    <dbReference type="NCBI Taxonomy" id="1974543"/>
    <lineage>
        <taxon>Bacteria</taxon>
        <taxon>Candidatus Desantisiibacteriota</taxon>
    </lineage>
</organism>
<gene>
    <name evidence="1" type="ORF">COY52_12830</name>
</gene>
<sequence length="117" mass="13908">MRKERAEHISGILRRILKRMHIEDRVEEAGLFQVWDDVVGSRIARHTKPDRIIKGRLAVIAENSSYIQEYSFLRNEIKKKLNARLGKDIVKEVVFRTGEIKHEPRPRRPKTKRKKNK</sequence>
<dbReference type="AlphaFoldDB" id="A0A2M7S4D0"/>